<evidence type="ECO:0000256" key="3">
    <source>
        <dbReference type="ARBA" id="ARBA00023015"/>
    </source>
</evidence>
<protein>
    <submittedName>
        <fullName evidence="7">Sigma 54-interacting transcriptional regulator</fullName>
    </submittedName>
</protein>
<proteinExistence type="predicted"/>
<dbReference type="InterPro" id="IPR025944">
    <property type="entry name" value="Sigma_54_int_dom_CS"/>
</dbReference>
<reference evidence="7" key="1">
    <citation type="submission" date="2020-07" db="EMBL/GenBank/DDBJ databases">
        <title>Genomic analysis of a strain of Sedimentibacter Hydroxybenzoicus DSM7310.</title>
        <authorList>
            <person name="Ma S."/>
        </authorList>
    </citation>
    <scope>NUCLEOTIDE SEQUENCE</scope>
    <source>
        <strain evidence="7">DSM 7310</strain>
    </source>
</reference>
<keyword evidence="1" id="KW-0547">Nucleotide-binding</keyword>
<evidence type="ECO:0000256" key="4">
    <source>
        <dbReference type="ARBA" id="ARBA00023125"/>
    </source>
</evidence>
<dbReference type="EMBL" id="JACBNQ010000002">
    <property type="protein sequence ID" value="NYB73241.1"/>
    <property type="molecule type" value="Genomic_DNA"/>
</dbReference>
<dbReference type="Pfam" id="PF00158">
    <property type="entry name" value="Sigma54_activat"/>
    <property type="match status" value="1"/>
</dbReference>
<dbReference type="PROSITE" id="PS00688">
    <property type="entry name" value="SIGMA54_INTERACT_3"/>
    <property type="match status" value="1"/>
</dbReference>
<evidence type="ECO:0000313" key="7">
    <source>
        <dbReference type="EMBL" id="NYB73241.1"/>
    </source>
</evidence>
<dbReference type="FunFam" id="3.40.50.300:FF:000006">
    <property type="entry name" value="DNA-binding transcriptional regulator NtrC"/>
    <property type="match status" value="1"/>
</dbReference>
<dbReference type="GO" id="GO:0043565">
    <property type="term" value="F:sequence-specific DNA binding"/>
    <property type="evidence" value="ECO:0007669"/>
    <property type="project" value="InterPro"/>
</dbReference>
<dbReference type="Pfam" id="PF25601">
    <property type="entry name" value="AAA_lid_14"/>
    <property type="match status" value="1"/>
</dbReference>
<evidence type="ECO:0000259" key="6">
    <source>
        <dbReference type="PROSITE" id="PS50045"/>
    </source>
</evidence>
<dbReference type="InterPro" id="IPR027417">
    <property type="entry name" value="P-loop_NTPase"/>
</dbReference>
<dbReference type="RefSeq" id="WP_179236925.1">
    <property type="nucleotide sequence ID" value="NZ_JACBNQ010000002.1"/>
</dbReference>
<dbReference type="SUPFAM" id="SSF46689">
    <property type="entry name" value="Homeodomain-like"/>
    <property type="match status" value="1"/>
</dbReference>
<dbReference type="Proteomes" id="UP000611629">
    <property type="component" value="Unassembled WGS sequence"/>
</dbReference>
<feature type="domain" description="Sigma-54 factor interaction" evidence="6">
    <location>
        <begin position="312"/>
        <end position="541"/>
    </location>
</feature>
<evidence type="ECO:0000256" key="2">
    <source>
        <dbReference type="ARBA" id="ARBA00022840"/>
    </source>
</evidence>
<dbReference type="InterPro" id="IPR058031">
    <property type="entry name" value="AAA_lid_NorR"/>
</dbReference>
<dbReference type="SUPFAM" id="SSF52540">
    <property type="entry name" value="P-loop containing nucleoside triphosphate hydrolases"/>
    <property type="match status" value="1"/>
</dbReference>
<evidence type="ECO:0000313" key="8">
    <source>
        <dbReference type="Proteomes" id="UP000611629"/>
    </source>
</evidence>
<keyword evidence="3" id="KW-0805">Transcription regulation</keyword>
<dbReference type="InterPro" id="IPR002197">
    <property type="entry name" value="HTH_Fis"/>
</dbReference>
<dbReference type="PANTHER" id="PTHR32071">
    <property type="entry name" value="TRANSCRIPTIONAL REGULATORY PROTEIN"/>
    <property type="match status" value="1"/>
</dbReference>
<accession>A0A974BI16</accession>
<organism evidence="7 8">
    <name type="scientific">Sedimentibacter hydroxybenzoicus DSM 7310</name>
    <dbReference type="NCBI Taxonomy" id="1123245"/>
    <lineage>
        <taxon>Bacteria</taxon>
        <taxon>Bacillati</taxon>
        <taxon>Bacillota</taxon>
        <taxon>Tissierellia</taxon>
        <taxon>Sedimentibacter</taxon>
    </lineage>
</organism>
<dbReference type="InterPro" id="IPR009057">
    <property type="entry name" value="Homeodomain-like_sf"/>
</dbReference>
<dbReference type="InterPro" id="IPR025662">
    <property type="entry name" value="Sigma_54_int_dom_ATP-bd_1"/>
</dbReference>
<dbReference type="Pfam" id="PF02954">
    <property type="entry name" value="HTH_8"/>
    <property type="match status" value="1"/>
</dbReference>
<keyword evidence="4" id="KW-0238">DNA-binding</keyword>
<dbReference type="SMART" id="SM00382">
    <property type="entry name" value="AAA"/>
    <property type="match status" value="1"/>
</dbReference>
<dbReference type="GO" id="GO:0005524">
    <property type="term" value="F:ATP binding"/>
    <property type="evidence" value="ECO:0007669"/>
    <property type="project" value="UniProtKB-KW"/>
</dbReference>
<sequence length="613" mass="69344">MIENFQLLQLITDCLEDGIIFVDKDYKVKLFNQNAKRITGIIFDKYASHDAGKIEEGDIVILADSAIGEDDGCLSPKDLSLINIKDSDIRANDCILGIGVYGNAEILPVYKYLRGANLNEDFVLEANYLGFQIQICIETMKKKIHIRVNGDSYSVSFLGSFGHMVIIDGKSGVIKFFQAKGYTIRKESIKEILHGRKFFSKDSKEDPNVIGEKIDDLFMGDKLLQSINSVLSGNEPFIPNDFFEINKRLVLCSMRAIEDKQGVQGVLLNIQDVSELEKLLDYRNQILMEVEKSYTNRTPIYGDISKDAFAEFIGNSHSMVQLKYLAYKASKTKFNVIITGESGTGKSLLARLIHEEYNKSSPFIEVNCNAIAPTLFESELFGYVGGAFTGALSSGRSGYFENANGGTIFLDEIGDLPLEIQVKLLYVLQNKIIYRVGSSKPIPIDVRVIAATNKNLEEEVMNGRFRQDLYFRINVFPITIPPLRERKSDLYMLINKILNKICTRYDFPQKQLSGEALDKLLRYNWPGNVRELENIIERAITLCETNWIYPEQININDFSQAATSMQEQMQEAEKKFLKDALIRANGNKAQAMKDLGMSKSVFYEKLKKHAISN</sequence>
<evidence type="ECO:0000256" key="1">
    <source>
        <dbReference type="ARBA" id="ARBA00022741"/>
    </source>
</evidence>
<dbReference type="GO" id="GO:0006355">
    <property type="term" value="P:regulation of DNA-templated transcription"/>
    <property type="evidence" value="ECO:0007669"/>
    <property type="project" value="InterPro"/>
</dbReference>
<evidence type="ECO:0000256" key="5">
    <source>
        <dbReference type="ARBA" id="ARBA00023163"/>
    </source>
</evidence>
<dbReference type="Gene3D" id="1.10.10.60">
    <property type="entry name" value="Homeodomain-like"/>
    <property type="match status" value="1"/>
</dbReference>
<gene>
    <name evidence="7" type="ORF">HZF24_03715</name>
</gene>
<dbReference type="Gene3D" id="1.10.8.60">
    <property type="match status" value="1"/>
</dbReference>
<comment type="caution">
    <text evidence="7">The sequence shown here is derived from an EMBL/GenBank/DDBJ whole genome shotgun (WGS) entry which is preliminary data.</text>
</comment>
<dbReference type="InterPro" id="IPR002078">
    <property type="entry name" value="Sigma_54_int"/>
</dbReference>
<name>A0A974BI16_SEDHY</name>
<dbReference type="AlphaFoldDB" id="A0A974BI16"/>
<dbReference type="PROSITE" id="PS00675">
    <property type="entry name" value="SIGMA54_INTERACT_1"/>
    <property type="match status" value="1"/>
</dbReference>
<dbReference type="PROSITE" id="PS50045">
    <property type="entry name" value="SIGMA54_INTERACT_4"/>
    <property type="match status" value="1"/>
</dbReference>
<dbReference type="InterPro" id="IPR003593">
    <property type="entry name" value="AAA+_ATPase"/>
</dbReference>
<dbReference type="InterPro" id="IPR025943">
    <property type="entry name" value="Sigma_54_int_dom_ATP-bd_2"/>
</dbReference>
<dbReference type="CDD" id="cd00009">
    <property type="entry name" value="AAA"/>
    <property type="match status" value="1"/>
</dbReference>
<keyword evidence="2" id="KW-0067">ATP-binding</keyword>
<keyword evidence="8" id="KW-1185">Reference proteome</keyword>
<keyword evidence="5" id="KW-0804">Transcription</keyword>
<dbReference type="PROSITE" id="PS00676">
    <property type="entry name" value="SIGMA54_INTERACT_2"/>
    <property type="match status" value="1"/>
</dbReference>
<dbReference type="Gene3D" id="3.40.50.300">
    <property type="entry name" value="P-loop containing nucleotide triphosphate hydrolases"/>
    <property type="match status" value="1"/>
</dbReference>